<dbReference type="AlphaFoldDB" id="A0A016WFI5"/>
<evidence type="ECO:0000313" key="1">
    <source>
        <dbReference type="EMBL" id="EYC38381.1"/>
    </source>
</evidence>
<dbReference type="Proteomes" id="UP000024635">
    <property type="component" value="Unassembled WGS sequence"/>
</dbReference>
<keyword evidence="2" id="KW-1185">Reference proteome</keyword>
<sequence length="81" mass="8942">MTCFTATLSLRPFTAENSRTVAATASLWSMPYRLGIAFIIEITQGESANTIQVYPSLARVSTRFNTSWVIAMMHPGAIPFQ</sequence>
<gene>
    <name evidence="1" type="primary">Acey_s0721.g1825</name>
    <name evidence="1" type="ORF">Y032_0721g1825</name>
</gene>
<evidence type="ECO:0000313" key="2">
    <source>
        <dbReference type="Proteomes" id="UP000024635"/>
    </source>
</evidence>
<protein>
    <submittedName>
        <fullName evidence="1">Uncharacterized protein</fullName>
    </submittedName>
</protein>
<reference evidence="2" key="1">
    <citation type="journal article" date="2015" name="Nat. Genet.">
        <title>The genome and transcriptome of the zoonotic hookworm Ancylostoma ceylanicum identify infection-specific gene families.</title>
        <authorList>
            <person name="Schwarz E.M."/>
            <person name="Hu Y."/>
            <person name="Antoshechkin I."/>
            <person name="Miller M.M."/>
            <person name="Sternberg P.W."/>
            <person name="Aroian R.V."/>
        </authorList>
    </citation>
    <scope>NUCLEOTIDE SEQUENCE</scope>
    <source>
        <strain evidence="2">HY135</strain>
    </source>
</reference>
<dbReference type="EMBL" id="JARK01000321">
    <property type="protein sequence ID" value="EYC38381.1"/>
    <property type="molecule type" value="Genomic_DNA"/>
</dbReference>
<comment type="caution">
    <text evidence="1">The sequence shown here is derived from an EMBL/GenBank/DDBJ whole genome shotgun (WGS) entry which is preliminary data.</text>
</comment>
<proteinExistence type="predicted"/>
<organism evidence="1 2">
    <name type="scientific">Ancylostoma ceylanicum</name>
    <dbReference type="NCBI Taxonomy" id="53326"/>
    <lineage>
        <taxon>Eukaryota</taxon>
        <taxon>Metazoa</taxon>
        <taxon>Ecdysozoa</taxon>
        <taxon>Nematoda</taxon>
        <taxon>Chromadorea</taxon>
        <taxon>Rhabditida</taxon>
        <taxon>Rhabditina</taxon>
        <taxon>Rhabditomorpha</taxon>
        <taxon>Strongyloidea</taxon>
        <taxon>Ancylostomatidae</taxon>
        <taxon>Ancylostomatinae</taxon>
        <taxon>Ancylostoma</taxon>
    </lineage>
</organism>
<name>A0A016WFI5_9BILA</name>
<accession>A0A016WFI5</accession>